<dbReference type="EnsemblProtists" id="EOD12990">
    <property type="protein sequence ID" value="EOD12990"/>
    <property type="gene ID" value="EMIHUDRAFT_247198"/>
</dbReference>
<dbReference type="RefSeq" id="XP_005765419.1">
    <property type="nucleotide sequence ID" value="XM_005765362.1"/>
</dbReference>
<dbReference type="Gene3D" id="3.90.550.10">
    <property type="entry name" value="Spore Coat Polysaccharide Biosynthesis Protein SpsA, Chain A"/>
    <property type="match status" value="1"/>
</dbReference>
<dbReference type="Pfam" id="PF00535">
    <property type="entry name" value="Glycos_transf_2"/>
    <property type="match status" value="1"/>
</dbReference>
<sequence>MRGKARRKAEERAPLTTPASIWELLGMCRAAAVDPEARSEGYGLAGLPLQRDAWRFYKLLLPIALLGPILTCVMMLLVLPHYVADVIRVIDTVVESVLTSPFLCIMLIAVPAVAGLVMNVLNIGALLLRLHRGLQPAPLPPSLACCELLHVVVIPAYKEPLEVLHRTLDSLASQTVTRERVVILLALEDADRGASATFEHLRQRYKGTFAGFWGTVHTLQPHEEAGKASNVNTAVRLLYESIVVDGIDPEAVMMTVCDADSTFAPRFLEHLECAFHRQPDGKDFLYDSPLNTPLNTWGNFLDKPFNWIVLHHELKRCLAHTSTMFLGRAPCYSNYSLTLALAHKMDYWTVDNVPEDIHTYNKVSLINRAALPTVPVYSLIVNDLVPGMSDRFVQAKRHSWGITEVPWLMAIYGHPKVEFRTWLGLLLQSLSTEIMAASLPVNITLFFPVTWQIVLGIAPLARYFLLAVMIYAFVLSAVAENILLFFVWYVLLRDHPTIRKPRVLTLDLQPEGPSLAGHLGDWSRVTKGASGNRDVLCVTRFGVWGDAKSYTVFVFGRCLTHAPARPALLSNRVQVPRILEAHSMNSDL</sequence>
<accession>A0A0D3IP05</accession>
<feature type="transmembrane region" description="Helical" evidence="1">
    <location>
        <begin position="463"/>
        <end position="492"/>
    </location>
</feature>
<evidence type="ECO:0000313" key="3">
    <source>
        <dbReference type="EnsemblProtists" id="EOD12990"/>
    </source>
</evidence>
<evidence type="ECO:0000259" key="2">
    <source>
        <dbReference type="Pfam" id="PF00535"/>
    </source>
</evidence>
<dbReference type="PANTHER" id="PTHR36851:SF1">
    <property type="entry name" value="GLYCO_TRANS_2-LIKE DOMAIN-CONTAINING PROTEIN"/>
    <property type="match status" value="1"/>
</dbReference>
<keyword evidence="1" id="KW-1133">Transmembrane helix</keyword>
<reference evidence="3" key="2">
    <citation type="submission" date="2024-10" db="UniProtKB">
        <authorList>
            <consortium name="EnsemblProtists"/>
        </authorList>
    </citation>
    <scope>IDENTIFICATION</scope>
</reference>
<reference evidence="4" key="1">
    <citation type="journal article" date="2013" name="Nature">
        <title>Pan genome of the phytoplankton Emiliania underpins its global distribution.</title>
        <authorList>
            <person name="Read B.A."/>
            <person name="Kegel J."/>
            <person name="Klute M.J."/>
            <person name="Kuo A."/>
            <person name="Lefebvre S.C."/>
            <person name="Maumus F."/>
            <person name="Mayer C."/>
            <person name="Miller J."/>
            <person name="Monier A."/>
            <person name="Salamov A."/>
            <person name="Young J."/>
            <person name="Aguilar M."/>
            <person name="Claverie J.M."/>
            <person name="Frickenhaus S."/>
            <person name="Gonzalez K."/>
            <person name="Herman E.K."/>
            <person name="Lin Y.C."/>
            <person name="Napier J."/>
            <person name="Ogata H."/>
            <person name="Sarno A.F."/>
            <person name="Shmutz J."/>
            <person name="Schroeder D."/>
            <person name="de Vargas C."/>
            <person name="Verret F."/>
            <person name="von Dassow P."/>
            <person name="Valentin K."/>
            <person name="Van de Peer Y."/>
            <person name="Wheeler G."/>
            <person name="Dacks J.B."/>
            <person name="Delwiche C.F."/>
            <person name="Dyhrman S.T."/>
            <person name="Glockner G."/>
            <person name="John U."/>
            <person name="Richards T."/>
            <person name="Worden A.Z."/>
            <person name="Zhang X."/>
            <person name="Grigoriev I.V."/>
            <person name="Allen A.E."/>
            <person name="Bidle K."/>
            <person name="Borodovsky M."/>
            <person name="Bowler C."/>
            <person name="Brownlee C."/>
            <person name="Cock J.M."/>
            <person name="Elias M."/>
            <person name="Gladyshev V.N."/>
            <person name="Groth M."/>
            <person name="Guda C."/>
            <person name="Hadaegh A."/>
            <person name="Iglesias-Rodriguez M.D."/>
            <person name="Jenkins J."/>
            <person name="Jones B.M."/>
            <person name="Lawson T."/>
            <person name="Leese F."/>
            <person name="Lindquist E."/>
            <person name="Lobanov A."/>
            <person name="Lomsadze A."/>
            <person name="Malik S.B."/>
            <person name="Marsh M.E."/>
            <person name="Mackinder L."/>
            <person name="Mock T."/>
            <person name="Mueller-Roeber B."/>
            <person name="Pagarete A."/>
            <person name="Parker M."/>
            <person name="Probert I."/>
            <person name="Quesneville H."/>
            <person name="Raines C."/>
            <person name="Rensing S.A."/>
            <person name="Riano-Pachon D.M."/>
            <person name="Richier S."/>
            <person name="Rokitta S."/>
            <person name="Shiraiwa Y."/>
            <person name="Soanes D.M."/>
            <person name="van der Giezen M."/>
            <person name="Wahlund T.M."/>
            <person name="Williams B."/>
            <person name="Wilson W."/>
            <person name="Wolfe G."/>
            <person name="Wurch L.L."/>
        </authorList>
    </citation>
    <scope>NUCLEOTIDE SEQUENCE</scope>
</reference>
<dbReference type="AlphaFoldDB" id="A0A0D3IP05"/>
<protein>
    <recommendedName>
        <fullName evidence="2">Glycosyltransferase 2-like domain-containing protein</fullName>
    </recommendedName>
</protein>
<feature type="transmembrane region" description="Helical" evidence="1">
    <location>
        <begin position="59"/>
        <end position="79"/>
    </location>
</feature>
<keyword evidence="1" id="KW-0472">Membrane</keyword>
<proteinExistence type="predicted"/>
<organism evidence="3 4">
    <name type="scientific">Emiliania huxleyi (strain CCMP1516)</name>
    <dbReference type="NCBI Taxonomy" id="280463"/>
    <lineage>
        <taxon>Eukaryota</taxon>
        <taxon>Haptista</taxon>
        <taxon>Haptophyta</taxon>
        <taxon>Prymnesiophyceae</taxon>
        <taxon>Isochrysidales</taxon>
        <taxon>Noelaerhabdaceae</taxon>
        <taxon>Emiliania</taxon>
    </lineage>
</organism>
<dbReference type="Proteomes" id="UP000013827">
    <property type="component" value="Unassembled WGS sequence"/>
</dbReference>
<dbReference type="eggNOG" id="ENOG502QTTH">
    <property type="taxonomic scope" value="Eukaryota"/>
</dbReference>
<name>A0A0D3IP05_EMIH1</name>
<evidence type="ECO:0000256" key="1">
    <source>
        <dbReference type="SAM" id="Phobius"/>
    </source>
</evidence>
<dbReference type="KEGG" id="ehx:EMIHUDRAFT_247198"/>
<feature type="transmembrane region" description="Helical" evidence="1">
    <location>
        <begin position="434"/>
        <end position="457"/>
    </location>
</feature>
<dbReference type="GeneID" id="17259148"/>
<feature type="transmembrane region" description="Helical" evidence="1">
    <location>
        <begin position="99"/>
        <end position="128"/>
    </location>
</feature>
<dbReference type="PANTHER" id="PTHR36851">
    <property type="entry name" value="UNNAMED PRODUCT"/>
    <property type="match status" value="1"/>
</dbReference>
<dbReference type="SUPFAM" id="SSF53448">
    <property type="entry name" value="Nucleotide-diphospho-sugar transferases"/>
    <property type="match status" value="1"/>
</dbReference>
<keyword evidence="1" id="KW-0812">Transmembrane</keyword>
<dbReference type="PaxDb" id="2903-EOD12990"/>
<keyword evidence="4" id="KW-1185">Reference proteome</keyword>
<dbReference type="InterPro" id="IPR001173">
    <property type="entry name" value="Glyco_trans_2-like"/>
</dbReference>
<dbReference type="HOGENOM" id="CLU_464191_0_0_1"/>
<dbReference type="InterPro" id="IPR029044">
    <property type="entry name" value="Nucleotide-diphossugar_trans"/>
</dbReference>
<evidence type="ECO:0000313" key="4">
    <source>
        <dbReference type="Proteomes" id="UP000013827"/>
    </source>
</evidence>
<feature type="domain" description="Glycosyltransferase 2-like" evidence="2">
    <location>
        <begin position="152"/>
        <end position="277"/>
    </location>
</feature>